<dbReference type="Pfam" id="PF02463">
    <property type="entry name" value="SMC_N"/>
    <property type="match status" value="1"/>
</dbReference>
<evidence type="ECO:0000313" key="4">
    <source>
        <dbReference type="Proteomes" id="UP000231157"/>
    </source>
</evidence>
<dbReference type="SMART" id="SM00382">
    <property type="entry name" value="AAA"/>
    <property type="match status" value="1"/>
</dbReference>
<dbReference type="InterPro" id="IPR003395">
    <property type="entry name" value="RecF/RecN/SMC_N"/>
</dbReference>
<dbReference type="Proteomes" id="UP000231157">
    <property type="component" value="Unassembled WGS sequence"/>
</dbReference>
<organism evidence="3 4">
    <name type="scientific">Candidatus Harrisonbacteria bacterium CG10_big_fil_rev_8_21_14_0_10_40_38</name>
    <dbReference type="NCBI Taxonomy" id="1974583"/>
    <lineage>
        <taxon>Bacteria</taxon>
        <taxon>Candidatus Harrisoniibacteriota</taxon>
    </lineage>
</organism>
<name>A0A2H0UT00_9BACT</name>
<sequence>MHLKRLELVGFKSFASKVILNFPGGVTGVVGPNGSGKSNIIDAIRWLLGEREAKSMRSLKAEDLIFAGTPERPRVGFAQATIVFDNTSRFFPVDFHEVEIRRRIDRDGSSKYFINDSEVRLKDVIDFFAQSRLGTKGFTIINQGDADLFVRSTPKERRFMLEEILGLRQYQLKKHDAELKLKSTLSNMDKVKSLVDEITPHLKLLRKQASKWEKQSEVVAELTDLEKQYFGVKLYDLEEEDKRIAPKINEIEEKIKKTGEKLSHAESELKKIEKIGEDKIKQQKHSQEIQQKKQKLSSKRIDLERELARIDAQIEIHSEKKDSPYDTHELIRVLEEVRETLEDILLESDSRVIKNLLKSLSEKIDVVFDSEVKGEKPQLDQSLLETKKKIFIELKELSDGYSILEKEEAEHNSALTDFTDVFREAFSAAQRVREEVSLLERSRDTLKFDRERLSIKREELAHQAVQMDRKLDDFSPVSLTGSVSLNEIERKILRLRGELASIGAIDPALIDEAKETEERYQFLSEQLADLEKACGDLKNLLKELDRKIHDGFTKALNEINEGVSKYFRMMFGGGKAKLSVTRPPVRSVSQNEEEVPENVVEAEEVLDLGGIDVEISIPSKRIHSLDMLSGGEKSLVSMAVLFALISVSPPPFLVLDEADAALDEANSRRFSELISEFSKYTQFVVVTHNRTTMEAADVLYGVTMGEDGASKVLSLKLG</sequence>
<comment type="caution">
    <text evidence="3">The sequence shown here is derived from an EMBL/GenBank/DDBJ whole genome shotgun (WGS) entry which is preliminary data.</text>
</comment>
<evidence type="ECO:0000256" key="1">
    <source>
        <dbReference type="SAM" id="Coils"/>
    </source>
</evidence>
<keyword evidence="1" id="KW-0175">Coiled coil</keyword>
<dbReference type="InterPro" id="IPR027417">
    <property type="entry name" value="P-loop_NTPase"/>
</dbReference>
<dbReference type="SUPFAM" id="SSF52540">
    <property type="entry name" value="P-loop containing nucleoside triphosphate hydrolases"/>
    <property type="match status" value="1"/>
</dbReference>
<dbReference type="EMBL" id="PFAZ01000001">
    <property type="protein sequence ID" value="PIR89542.1"/>
    <property type="molecule type" value="Genomic_DNA"/>
</dbReference>
<evidence type="ECO:0000313" key="3">
    <source>
        <dbReference type="EMBL" id="PIR89542.1"/>
    </source>
</evidence>
<feature type="coiled-coil region" evidence="1">
    <location>
        <begin position="248"/>
        <end position="320"/>
    </location>
</feature>
<reference evidence="4" key="1">
    <citation type="submission" date="2017-09" db="EMBL/GenBank/DDBJ databases">
        <title>Depth-based differentiation of microbial function through sediment-hosted aquifers and enrichment of novel symbionts in the deep terrestrial subsurface.</title>
        <authorList>
            <person name="Probst A.J."/>
            <person name="Ladd B."/>
            <person name="Jarett J.K."/>
            <person name="Geller-Mcgrath D.E."/>
            <person name="Sieber C.M.K."/>
            <person name="Emerson J.B."/>
            <person name="Anantharaman K."/>
            <person name="Thomas B.C."/>
            <person name="Malmstrom R."/>
            <person name="Stieglmeier M."/>
            <person name="Klingl A."/>
            <person name="Woyke T."/>
            <person name="Ryan C.M."/>
            <person name="Banfield J.F."/>
        </authorList>
    </citation>
    <scope>NUCLEOTIDE SEQUENCE [LARGE SCALE GENOMIC DNA]</scope>
</reference>
<accession>A0A2H0UT00</accession>
<dbReference type="Gene3D" id="3.40.50.300">
    <property type="entry name" value="P-loop containing nucleotide triphosphate hydrolases"/>
    <property type="match status" value="2"/>
</dbReference>
<dbReference type="AlphaFoldDB" id="A0A2H0UT00"/>
<dbReference type="InterPro" id="IPR003593">
    <property type="entry name" value="AAA+_ATPase"/>
</dbReference>
<feature type="coiled-coil region" evidence="1">
    <location>
        <begin position="513"/>
        <end position="547"/>
    </location>
</feature>
<feature type="domain" description="AAA+ ATPase" evidence="2">
    <location>
        <begin position="23"/>
        <end position="709"/>
    </location>
</feature>
<gene>
    <name evidence="3" type="ORF">COU07_01430</name>
</gene>
<proteinExistence type="predicted"/>
<dbReference type="PANTHER" id="PTHR43977">
    <property type="entry name" value="STRUCTURAL MAINTENANCE OF CHROMOSOMES PROTEIN 3"/>
    <property type="match status" value="1"/>
</dbReference>
<evidence type="ECO:0000259" key="2">
    <source>
        <dbReference type="SMART" id="SM00382"/>
    </source>
</evidence>
<protein>
    <recommendedName>
        <fullName evidence="2">AAA+ ATPase domain-containing protein</fullName>
    </recommendedName>
</protein>